<proteinExistence type="predicted"/>
<gene>
    <name evidence="2" type="ORF">Purlil1_9285</name>
</gene>
<accession>A0ABR0BQX1</accession>
<evidence type="ECO:0000313" key="3">
    <source>
        <dbReference type="Proteomes" id="UP001287286"/>
    </source>
</evidence>
<sequence>MTVHFYHPTAGKIRGRLDSTAKSEALSMKSTLCEDAITAMVYPYAQGILGARNRDATRNILGNLVWTRKPSTTGEGYINEVVADVGDAARPGVAFNPIAASKLCSGYWKEPRTLSPAECDLTSSSQQVLSARETMAVENPAFIDALIWHCNAPITQTYLSRENVAANKRESHGRSNPSRAAGPTVARPGQGTLPLQQSGCRKDRRILDSRDPDGADAPMLTNLQATTAHHVTIGRRLIMDYGGGGRRNKMKSRGGRDDTLVGF</sequence>
<evidence type="ECO:0000313" key="2">
    <source>
        <dbReference type="EMBL" id="KAK4086439.1"/>
    </source>
</evidence>
<comment type="caution">
    <text evidence="2">The sequence shown here is derived from an EMBL/GenBank/DDBJ whole genome shotgun (WGS) entry which is preliminary data.</text>
</comment>
<evidence type="ECO:0000256" key="1">
    <source>
        <dbReference type="SAM" id="MobiDB-lite"/>
    </source>
</evidence>
<feature type="region of interest" description="Disordered" evidence="1">
    <location>
        <begin position="165"/>
        <end position="222"/>
    </location>
</feature>
<protein>
    <submittedName>
        <fullName evidence="2">Uncharacterized protein</fullName>
    </submittedName>
</protein>
<keyword evidence="3" id="KW-1185">Reference proteome</keyword>
<feature type="region of interest" description="Disordered" evidence="1">
    <location>
        <begin position="239"/>
        <end position="263"/>
    </location>
</feature>
<name>A0ABR0BQX1_PURLI</name>
<dbReference type="EMBL" id="JAWRVI010000041">
    <property type="protein sequence ID" value="KAK4086439.1"/>
    <property type="molecule type" value="Genomic_DNA"/>
</dbReference>
<organism evidence="2 3">
    <name type="scientific">Purpureocillium lilacinum</name>
    <name type="common">Paecilomyces lilacinus</name>
    <dbReference type="NCBI Taxonomy" id="33203"/>
    <lineage>
        <taxon>Eukaryota</taxon>
        <taxon>Fungi</taxon>
        <taxon>Dikarya</taxon>
        <taxon>Ascomycota</taxon>
        <taxon>Pezizomycotina</taxon>
        <taxon>Sordariomycetes</taxon>
        <taxon>Hypocreomycetidae</taxon>
        <taxon>Hypocreales</taxon>
        <taxon>Ophiocordycipitaceae</taxon>
        <taxon>Purpureocillium</taxon>
    </lineage>
</organism>
<feature type="compositionally biased region" description="Basic and acidic residues" evidence="1">
    <location>
        <begin position="254"/>
        <end position="263"/>
    </location>
</feature>
<reference evidence="2 3" key="1">
    <citation type="journal article" date="2024" name="Microbiol. Resour. Announc.">
        <title>Genome annotations for the ascomycete fungi Trichoderma harzianum, Trichoderma aggressivum, and Purpureocillium lilacinum.</title>
        <authorList>
            <person name="Beijen E.P.W."/>
            <person name="Ohm R.A."/>
        </authorList>
    </citation>
    <scope>NUCLEOTIDE SEQUENCE [LARGE SCALE GENOMIC DNA]</scope>
    <source>
        <strain evidence="2 3">CBS 150709</strain>
    </source>
</reference>
<dbReference type="Proteomes" id="UP001287286">
    <property type="component" value="Unassembled WGS sequence"/>
</dbReference>